<dbReference type="SUPFAM" id="SSF46973">
    <property type="entry name" value="Enzyme IIa from lactose specific PTS, IIa-lac"/>
    <property type="match status" value="1"/>
</dbReference>
<dbReference type="InterPro" id="IPR003188">
    <property type="entry name" value="PTS_IIA_lac/cel"/>
</dbReference>
<dbReference type="GO" id="GO:0016740">
    <property type="term" value="F:transferase activity"/>
    <property type="evidence" value="ECO:0007669"/>
    <property type="project" value="UniProtKB-KW"/>
</dbReference>
<feature type="binding site" evidence="6">
    <location>
        <position position="78"/>
    </location>
    <ligand>
        <name>Mg(2+)</name>
        <dbReference type="ChEBI" id="CHEBI:18420"/>
        <note>ligand shared between all trimeric partners</note>
    </ligand>
</feature>
<proteinExistence type="predicted"/>
<evidence type="ECO:0000313" key="8">
    <source>
        <dbReference type="EMBL" id="TCV93767.1"/>
    </source>
</evidence>
<dbReference type="PANTHER" id="PTHR34382">
    <property type="entry name" value="PTS SYSTEM N,N'-DIACETYLCHITOBIOSE-SPECIFIC EIIA COMPONENT"/>
    <property type="match status" value="1"/>
</dbReference>
<keyword evidence="6" id="KW-0479">Metal-binding</keyword>
<feature type="active site" description="Tele-phosphohistidine intermediate" evidence="5">
    <location>
        <position position="75"/>
    </location>
</feature>
<dbReference type="Pfam" id="PF02255">
    <property type="entry name" value="PTS_IIA"/>
    <property type="match status" value="1"/>
</dbReference>
<dbReference type="Gene3D" id="1.20.58.80">
    <property type="entry name" value="Phosphotransferase system, lactose/cellobiose-type IIA subunit"/>
    <property type="match status" value="1"/>
</dbReference>
<evidence type="ECO:0000256" key="5">
    <source>
        <dbReference type="PIRSR" id="PIRSR000699-1"/>
    </source>
</evidence>
<evidence type="ECO:0000256" key="7">
    <source>
        <dbReference type="PROSITE-ProRule" id="PRU00418"/>
    </source>
</evidence>
<dbReference type="AlphaFoldDB" id="A0A4R3YMB8"/>
<dbReference type="InterPro" id="IPR036542">
    <property type="entry name" value="PTS_IIA_lac/cel_sf"/>
</dbReference>
<organism evidence="8 9">
    <name type="scientific">Longibaculum muris</name>
    <dbReference type="NCBI Taxonomy" id="1796628"/>
    <lineage>
        <taxon>Bacteria</taxon>
        <taxon>Bacillati</taxon>
        <taxon>Bacillota</taxon>
        <taxon>Erysipelotrichia</taxon>
        <taxon>Erysipelotrichales</taxon>
        <taxon>Coprobacillaceae</taxon>
        <taxon>Longibaculum</taxon>
    </lineage>
</organism>
<dbReference type="PANTHER" id="PTHR34382:SF7">
    <property type="entry name" value="PTS SYSTEM N,N'-DIACETYLCHITOBIOSE-SPECIFIC EIIA COMPONENT"/>
    <property type="match status" value="1"/>
</dbReference>
<gene>
    <name evidence="8" type="ORF">EDD60_1228</name>
</gene>
<feature type="modified residue" description="Phosphohistidine; by HPr" evidence="7">
    <location>
        <position position="75"/>
    </location>
</feature>
<sequence length="110" mass="12647">MQNEKISYQLITNAGNSKSYSMLAIEAAREKDFVKAKEYLNKAKDELKKAHSIQFELIQTEAQGIHMNMDVILVHAQDHLTMALMMKEQAEEFVNIYKELEELRTKGGVN</sequence>
<keyword evidence="9" id="KW-1185">Reference proteome</keyword>
<keyword evidence="6" id="KW-0460">Magnesium</keyword>
<dbReference type="RefSeq" id="WP_207905349.1">
    <property type="nucleotide sequence ID" value="NZ_JANKBF010000009.1"/>
</dbReference>
<name>A0A4R3YMB8_9FIRM</name>
<evidence type="ECO:0000256" key="3">
    <source>
        <dbReference type="ARBA" id="ARBA00022679"/>
    </source>
</evidence>
<reference evidence="8 9" key="1">
    <citation type="submission" date="2019-03" db="EMBL/GenBank/DDBJ databases">
        <title>Genomic Encyclopedia of Type Strains, Phase IV (KMG-IV): sequencing the most valuable type-strain genomes for metagenomic binning, comparative biology and taxonomic classification.</title>
        <authorList>
            <person name="Goeker M."/>
        </authorList>
    </citation>
    <scope>NUCLEOTIDE SEQUENCE [LARGE SCALE GENOMIC DNA]</scope>
    <source>
        <strain evidence="8 9">DSM 29487</strain>
    </source>
</reference>
<dbReference type="PROSITE" id="PS51095">
    <property type="entry name" value="PTS_EIIA_TYPE_3"/>
    <property type="match status" value="1"/>
</dbReference>
<dbReference type="Proteomes" id="UP000295515">
    <property type="component" value="Unassembled WGS sequence"/>
</dbReference>
<dbReference type="GeneID" id="98916264"/>
<comment type="cofactor">
    <cofactor evidence="6">
        <name>Mg(2+)</name>
        <dbReference type="ChEBI" id="CHEBI:18420"/>
    </cofactor>
    <text evidence="6">Binds 1 Mg(2+) ion per trimer.</text>
</comment>
<dbReference type="EMBL" id="SMCQ01000022">
    <property type="protein sequence ID" value="TCV93767.1"/>
    <property type="molecule type" value="Genomic_DNA"/>
</dbReference>
<dbReference type="GO" id="GO:0046872">
    <property type="term" value="F:metal ion binding"/>
    <property type="evidence" value="ECO:0007669"/>
    <property type="project" value="UniProtKB-KW"/>
</dbReference>
<keyword evidence="3" id="KW-0808">Transferase</keyword>
<protein>
    <submittedName>
        <fullName evidence="8">PTS system cellobiose-specific IIA component</fullName>
    </submittedName>
</protein>
<dbReference type="GO" id="GO:0009401">
    <property type="term" value="P:phosphoenolpyruvate-dependent sugar phosphotransferase system"/>
    <property type="evidence" value="ECO:0007669"/>
    <property type="project" value="UniProtKB-KW"/>
</dbReference>
<evidence type="ECO:0000313" key="9">
    <source>
        <dbReference type="Proteomes" id="UP000295515"/>
    </source>
</evidence>
<comment type="caution">
    <text evidence="8">The sequence shown here is derived from an EMBL/GenBank/DDBJ whole genome shotgun (WGS) entry which is preliminary data.</text>
</comment>
<evidence type="ECO:0000256" key="4">
    <source>
        <dbReference type="ARBA" id="ARBA00022683"/>
    </source>
</evidence>
<keyword evidence="4" id="KW-0598">Phosphotransferase system</keyword>
<evidence type="ECO:0000256" key="1">
    <source>
        <dbReference type="ARBA" id="ARBA00022448"/>
    </source>
</evidence>
<keyword evidence="1" id="KW-0813">Transport</keyword>
<dbReference type="PIRSF" id="PIRSF000699">
    <property type="entry name" value="PTS_IILac_III"/>
    <property type="match status" value="1"/>
</dbReference>
<accession>A0A4R3YMB8</accession>
<evidence type="ECO:0000256" key="2">
    <source>
        <dbReference type="ARBA" id="ARBA00022597"/>
    </source>
</evidence>
<evidence type="ECO:0000256" key="6">
    <source>
        <dbReference type="PIRSR" id="PIRSR000699-2"/>
    </source>
</evidence>
<keyword evidence="2" id="KW-0762">Sugar transport</keyword>